<feature type="compositionally biased region" description="Polar residues" evidence="1">
    <location>
        <begin position="236"/>
        <end position="251"/>
    </location>
</feature>
<evidence type="ECO:0000259" key="2">
    <source>
        <dbReference type="Pfam" id="PF08550"/>
    </source>
</evidence>
<feature type="compositionally biased region" description="Polar residues" evidence="1">
    <location>
        <begin position="846"/>
        <end position="864"/>
    </location>
</feature>
<dbReference type="PANTHER" id="PTHR28014">
    <property type="entry name" value="NEGATIVE REGULATOR OF RAS-CAMP PATHWAY"/>
    <property type="match status" value="1"/>
</dbReference>
<evidence type="ECO:0000256" key="1">
    <source>
        <dbReference type="SAM" id="MobiDB-lite"/>
    </source>
</evidence>
<dbReference type="GO" id="GO:0006808">
    <property type="term" value="P:regulation of nitrogen utilization"/>
    <property type="evidence" value="ECO:0007669"/>
    <property type="project" value="TreeGrafter"/>
</dbReference>
<dbReference type="Proteomes" id="UP000237144">
    <property type="component" value="Unassembled WGS sequence"/>
</dbReference>
<sequence length="957" mass="100469">MHATLPTHVLALAPDSIATIGTLSPESLAELWAVFARCKDSLENGRRLENLSWRLWFDSGRPGPEPPLAPAGQNGALVPEEWSDPEWEETSSCDSDAASSAGEEVANGDALARSGRPAVARKARTTGSTSVSPQNHLCRRPRTTSVPAAAADPSIAAEQPATAAGRPSLARRGYSREGRPLHVISGNSLQRMIADLQRMPEIPPFGKARSLSDIQASERPVKPPLGSRGSSAPDGLSNSSRHASAPTSPTLPSDELEMPSKMRSRRTSSDVSPALSRANTTPAPSTSNVTAEPSAPISALQRRFPSNLAMSAMPRARRSRPATPASSPPSRDGADIPLTPSETAMLAVANSRNRSDLNLSKRTQSAADLAASFKPASYVKGFEPSPTSLNKATESVCVPASVDARPGPGAIAPPPTPANHAAALAPSPPRNAAISLSPRVHRTATRTPASSLVSPPSKVAPPAPSTSAVSAAHSHQSTASAGPSAMQGTRRKAGAASKKIFFISSPDSDEEHSSRSRSSGMKVVITPPTALRGAAEQAARASTSKPAANAVASPPPPPPRASTSAPAGAKPDDDDEWASDSEDDSSGWGSEYSTESDEPRQGARNGTRSQAFDAKTAFAKRAPSDLQRTASMATVSGSGSNWGGGPGELRRPGLLSQLFHPDQFIEEPEQSRSSLDVLRRKHQSSPALAMLGRQGSDTSVKRMPKTARTKSFLKGKPENIELESSSEEDDDEEDAAQAAALAEAEAQRNAAAALARRQRELEEVVAPPQTPRTTRRAMLATELSESLRRNLLWERQTRNKVLGGQPRRPMMPGEQLPPRPASSTNLAQQGAPQAPPPPPPGVMRFQTDNPAGTQDRPNGSSTSQAPPPRRSPPVVTTTVRKEEAPRERHGGTAALPRRHTTGTGLYLQAQLGGRFPGGLRNKTDGTDSDVSDSSDDDGGTASPADAFGSSTAGQRVW</sequence>
<feature type="compositionally biased region" description="Acidic residues" evidence="1">
    <location>
        <begin position="572"/>
        <end position="585"/>
    </location>
</feature>
<feature type="compositionally biased region" description="Polar residues" evidence="1">
    <location>
        <begin position="350"/>
        <end position="360"/>
    </location>
</feature>
<proteinExistence type="predicted"/>
<dbReference type="GO" id="GO:0005737">
    <property type="term" value="C:cytoplasm"/>
    <property type="evidence" value="ECO:0007669"/>
    <property type="project" value="TreeGrafter"/>
</dbReference>
<dbReference type="InterPro" id="IPR013860">
    <property type="entry name" value="AreA_GATA"/>
</dbReference>
<feature type="compositionally biased region" description="Polar residues" evidence="1">
    <location>
        <begin position="125"/>
        <end position="135"/>
    </location>
</feature>
<dbReference type="EMBL" id="PJQD01000048">
    <property type="protein sequence ID" value="POY72498.1"/>
    <property type="molecule type" value="Genomic_DNA"/>
</dbReference>
<feature type="compositionally biased region" description="Basic and acidic residues" evidence="1">
    <location>
        <begin position="785"/>
        <end position="797"/>
    </location>
</feature>
<feature type="compositionally biased region" description="Acidic residues" evidence="1">
    <location>
        <begin position="720"/>
        <end position="735"/>
    </location>
</feature>
<feature type="compositionally biased region" description="Basic and acidic residues" evidence="1">
    <location>
        <begin position="879"/>
        <end position="890"/>
    </location>
</feature>
<dbReference type="AlphaFoldDB" id="A0A2S5B6V6"/>
<organism evidence="4 5">
    <name type="scientific">Rhodotorula taiwanensis</name>
    <dbReference type="NCBI Taxonomy" id="741276"/>
    <lineage>
        <taxon>Eukaryota</taxon>
        <taxon>Fungi</taxon>
        <taxon>Dikarya</taxon>
        <taxon>Basidiomycota</taxon>
        <taxon>Pucciniomycotina</taxon>
        <taxon>Microbotryomycetes</taxon>
        <taxon>Sporidiobolales</taxon>
        <taxon>Sporidiobolaceae</taxon>
        <taxon>Rhodotorula</taxon>
    </lineage>
</organism>
<feature type="domain" description="DUF3295" evidence="3">
    <location>
        <begin position="739"/>
        <end position="800"/>
    </location>
</feature>
<evidence type="ECO:0000259" key="3">
    <source>
        <dbReference type="Pfam" id="PF11702"/>
    </source>
</evidence>
<protein>
    <submittedName>
        <fullName evidence="4">Uncharacterized protein</fullName>
    </submittedName>
</protein>
<feature type="compositionally biased region" description="Acidic residues" evidence="1">
    <location>
        <begin position="926"/>
        <end position="938"/>
    </location>
</feature>
<feature type="compositionally biased region" description="Low complexity" evidence="1">
    <location>
        <begin position="92"/>
        <end position="101"/>
    </location>
</feature>
<dbReference type="OrthoDB" id="515401at2759"/>
<feature type="compositionally biased region" description="Low complexity" evidence="1">
    <location>
        <begin position="448"/>
        <end position="457"/>
    </location>
</feature>
<feature type="region of interest" description="Disordered" evidence="1">
    <location>
        <begin position="202"/>
        <end position="360"/>
    </location>
</feature>
<dbReference type="InterPro" id="IPR053043">
    <property type="entry name" value="Ras-cAMP_regulatory"/>
</dbReference>
<feature type="compositionally biased region" description="Low complexity" evidence="1">
    <location>
        <begin position="736"/>
        <end position="755"/>
    </location>
</feature>
<keyword evidence="5" id="KW-1185">Reference proteome</keyword>
<feature type="compositionally biased region" description="Basic residues" evidence="1">
    <location>
        <begin position="702"/>
        <end position="713"/>
    </location>
</feature>
<feature type="compositionally biased region" description="Low complexity" evidence="1">
    <location>
        <begin position="147"/>
        <end position="161"/>
    </location>
</feature>
<feature type="region of interest" description="Disordered" evidence="1">
    <location>
        <begin position="407"/>
        <end position="957"/>
    </location>
</feature>
<feature type="domain" description="Nitrogen regulatory protein areA GATA-like" evidence="2">
    <location>
        <begin position="31"/>
        <end position="56"/>
    </location>
</feature>
<dbReference type="PANTHER" id="PTHR28014:SF1">
    <property type="entry name" value="NEGATIVE REGULATOR OF RAS-CAMP PATHWAY"/>
    <property type="match status" value="1"/>
</dbReference>
<feature type="compositionally biased region" description="Low complexity" evidence="1">
    <location>
        <begin position="321"/>
        <end position="331"/>
    </location>
</feature>
<dbReference type="InterPro" id="IPR021711">
    <property type="entry name" value="DUF3295"/>
</dbReference>
<dbReference type="Pfam" id="PF08550">
    <property type="entry name" value="GATA_AreA"/>
    <property type="match status" value="1"/>
</dbReference>
<feature type="region of interest" description="Disordered" evidence="1">
    <location>
        <begin position="64"/>
        <end position="176"/>
    </location>
</feature>
<dbReference type="GO" id="GO:0031930">
    <property type="term" value="P:mitochondria-nucleus signaling pathway"/>
    <property type="evidence" value="ECO:0007669"/>
    <property type="project" value="TreeGrafter"/>
</dbReference>
<feature type="compositionally biased region" description="Polar residues" evidence="1">
    <location>
        <begin position="948"/>
        <end position="957"/>
    </location>
</feature>
<dbReference type="GO" id="GO:0000122">
    <property type="term" value="P:negative regulation of transcription by RNA polymerase II"/>
    <property type="evidence" value="ECO:0007669"/>
    <property type="project" value="TreeGrafter"/>
</dbReference>
<evidence type="ECO:0000313" key="5">
    <source>
        <dbReference type="Proteomes" id="UP000237144"/>
    </source>
</evidence>
<evidence type="ECO:0000313" key="4">
    <source>
        <dbReference type="EMBL" id="POY72498.1"/>
    </source>
</evidence>
<feature type="compositionally biased region" description="Polar residues" evidence="1">
    <location>
        <begin position="277"/>
        <end position="291"/>
    </location>
</feature>
<name>A0A2S5B6V6_9BASI</name>
<reference evidence="4 5" key="1">
    <citation type="journal article" date="2018" name="Front. Microbiol.">
        <title>Prospects for Fungal Bioremediation of Acidic Radioactive Waste Sites: Characterization and Genome Sequence of Rhodotorula taiwanensis MD1149.</title>
        <authorList>
            <person name="Tkavc R."/>
            <person name="Matrosova V.Y."/>
            <person name="Grichenko O.E."/>
            <person name="Gostincar C."/>
            <person name="Volpe R.P."/>
            <person name="Klimenkova P."/>
            <person name="Gaidamakova E.K."/>
            <person name="Zhou C.E."/>
            <person name="Stewart B.J."/>
            <person name="Lyman M.G."/>
            <person name="Malfatti S.A."/>
            <person name="Rubinfeld B."/>
            <person name="Courtot M."/>
            <person name="Singh J."/>
            <person name="Dalgard C.L."/>
            <person name="Hamilton T."/>
            <person name="Frey K.G."/>
            <person name="Gunde-Cimerman N."/>
            <person name="Dugan L."/>
            <person name="Daly M.J."/>
        </authorList>
    </citation>
    <scope>NUCLEOTIDE SEQUENCE [LARGE SCALE GENOMIC DNA]</scope>
    <source>
        <strain evidence="4 5">MD1149</strain>
    </source>
</reference>
<feature type="compositionally biased region" description="Low complexity" evidence="1">
    <location>
        <begin position="530"/>
        <end position="552"/>
    </location>
</feature>
<dbReference type="STRING" id="741276.A0A2S5B6V6"/>
<dbReference type="Pfam" id="PF11702">
    <property type="entry name" value="DUF3295"/>
    <property type="match status" value="1"/>
</dbReference>
<accession>A0A2S5B6V6</accession>
<feature type="compositionally biased region" description="Polar residues" evidence="1">
    <location>
        <begin position="626"/>
        <end position="635"/>
    </location>
</feature>
<gene>
    <name evidence="4" type="ORF">BMF94_4324</name>
</gene>
<feature type="compositionally biased region" description="Low complexity" evidence="1">
    <location>
        <begin position="465"/>
        <end position="481"/>
    </location>
</feature>
<feature type="compositionally biased region" description="Acidic residues" evidence="1">
    <location>
        <begin position="81"/>
        <end position="91"/>
    </location>
</feature>
<comment type="caution">
    <text evidence="4">The sequence shown here is derived from an EMBL/GenBank/DDBJ whole genome shotgun (WGS) entry which is preliminary data.</text>
</comment>